<feature type="domain" description="LcnD-like C-terminal" evidence="9">
    <location>
        <begin position="211"/>
        <end position="286"/>
    </location>
</feature>
<accession>A0A0G0HDD2</accession>
<proteinExistence type="inferred from homology"/>
<evidence type="ECO:0000256" key="3">
    <source>
        <dbReference type="ARBA" id="ARBA00009477"/>
    </source>
</evidence>
<dbReference type="SUPFAM" id="SSF111369">
    <property type="entry name" value="HlyD-like secretion proteins"/>
    <property type="match status" value="1"/>
</dbReference>
<evidence type="ECO:0000256" key="4">
    <source>
        <dbReference type="ARBA" id="ARBA00022692"/>
    </source>
</evidence>
<feature type="transmembrane region" description="Helical" evidence="8">
    <location>
        <begin position="9"/>
        <end position="26"/>
    </location>
</feature>
<dbReference type="InterPro" id="IPR050465">
    <property type="entry name" value="UPF0194_transport"/>
</dbReference>
<keyword evidence="4 8" id="KW-0812">Transmembrane</keyword>
<dbReference type="GO" id="GO:0016020">
    <property type="term" value="C:membrane"/>
    <property type="evidence" value="ECO:0007669"/>
    <property type="project" value="InterPro"/>
</dbReference>
<reference evidence="10 11" key="1">
    <citation type="journal article" date="2015" name="Nature">
        <title>rRNA introns, odd ribosomes, and small enigmatic genomes across a large radiation of phyla.</title>
        <authorList>
            <person name="Brown C.T."/>
            <person name="Hug L.A."/>
            <person name="Thomas B.C."/>
            <person name="Sharon I."/>
            <person name="Castelle C.J."/>
            <person name="Singh A."/>
            <person name="Wilkins M.J."/>
            <person name="Williams K.H."/>
            <person name="Banfield J.F."/>
        </authorList>
    </citation>
    <scope>NUCLEOTIDE SEQUENCE [LARGE SCALE GENOMIC DNA]</scope>
</reference>
<comment type="subcellular location">
    <subcellularLocation>
        <location evidence="1">Cell envelope</location>
    </subcellularLocation>
    <subcellularLocation>
        <location evidence="2">Membrane</location>
    </subcellularLocation>
</comment>
<dbReference type="Gene3D" id="2.40.30.170">
    <property type="match status" value="1"/>
</dbReference>
<comment type="similarity">
    <text evidence="3">Belongs to the membrane fusion protein (MFP) (TC 8.A.1) family.</text>
</comment>
<dbReference type="Gene3D" id="2.40.50.100">
    <property type="match status" value="1"/>
</dbReference>
<evidence type="ECO:0000259" key="9">
    <source>
        <dbReference type="Pfam" id="PF25940"/>
    </source>
</evidence>
<comment type="caution">
    <text evidence="10">The sequence shown here is derived from an EMBL/GenBank/DDBJ whole genome shotgun (WGS) entry which is preliminary data.</text>
</comment>
<gene>
    <name evidence="10" type="ORF">US11_C0002G0010</name>
</gene>
<evidence type="ECO:0000256" key="1">
    <source>
        <dbReference type="ARBA" id="ARBA00004196"/>
    </source>
</evidence>
<dbReference type="Pfam" id="PF25940">
    <property type="entry name" value="LcnD_C"/>
    <property type="match status" value="1"/>
</dbReference>
<protein>
    <submittedName>
        <fullName evidence="10">Efflux transporter, RND family, MFP subunit</fullName>
    </submittedName>
</protein>
<keyword evidence="5 8" id="KW-1133">Transmembrane helix</keyword>
<dbReference type="GO" id="GO:0022857">
    <property type="term" value="F:transmembrane transporter activity"/>
    <property type="evidence" value="ECO:0007669"/>
    <property type="project" value="InterPro"/>
</dbReference>
<keyword evidence="6" id="KW-0175">Coiled coil</keyword>
<dbReference type="NCBIfam" id="TIGR01730">
    <property type="entry name" value="RND_mfp"/>
    <property type="match status" value="1"/>
</dbReference>
<dbReference type="GO" id="GO:0030313">
    <property type="term" value="C:cell envelope"/>
    <property type="evidence" value="ECO:0007669"/>
    <property type="project" value="UniProtKB-SubCell"/>
</dbReference>
<evidence type="ECO:0000313" key="10">
    <source>
        <dbReference type="EMBL" id="KKQ01951.1"/>
    </source>
</evidence>
<evidence type="ECO:0000313" key="11">
    <source>
        <dbReference type="Proteomes" id="UP000034344"/>
    </source>
</evidence>
<dbReference type="STRING" id="1618480.US11_C0002G0010"/>
<dbReference type="InterPro" id="IPR006143">
    <property type="entry name" value="RND_pump_MFP"/>
</dbReference>
<evidence type="ECO:0000256" key="7">
    <source>
        <dbReference type="ARBA" id="ARBA00023136"/>
    </source>
</evidence>
<dbReference type="EMBL" id="LBRS01000002">
    <property type="protein sequence ID" value="KKQ01951.1"/>
    <property type="molecule type" value="Genomic_DNA"/>
</dbReference>
<evidence type="ECO:0000256" key="5">
    <source>
        <dbReference type="ARBA" id="ARBA00022989"/>
    </source>
</evidence>
<dbReference type="PANTHER" id="PTHR32347:SF14">
    <property type="entry name" value="EFFLUX SYSTEM COMPONENT YKNX-RELATED"/>
    <property type="match status" value="1"/>
</dbReference>
<keyword evidence="7 8" id="KW-0472">Membrane</keyword>
<evidence type="ECO:0000256" key="8">
    <source>
        <dbReference type="SAM" id="Phobius"/>
    </source>
</evidence>
<dbReference type="Proteomes" id="UP000034344">
    <property type="component" value="Unassembled WGS sequence"/>
</dbReference>
<evidence type="ECO:0000256" key="6">
    <source>
        <dbReference type="ARBA" id="ARBA00023054"/>
    </source>
</evidence>
<name>A0A0G0HDD2_9BACT</name>
<dbReference type="AlphaFoldDB" id="A0A0G0HDD2"/>
<dbReference type="InterPro" id="IPR058795">
    <property type="entry name" value="LcnD_C"/>
</dbReference>
<dbReference type="PANTHER" id="PTHR32347">
    <property type="entry name" value="EFFLUX SYSTEM COMPONENT YKNX-RELATED"/>
    <property type="match status" value="1"/>
</dbReference>
<sequence length="343" mass="38899">MLNLLKRRWYFIGVVLITGALIFAWNKSVTKAQNTKENKYILKRQDLKEYLSLSGTVDADEHAILRFQSSGRISWVGVKEGDYVKKFQGIASLDQNELQKNLKKYMNTYLKERWDYDQTREDKQIKNIGGLSEDARREAIRVFDKAQFDLDNAVLDVELKEIALRYSYLYTPIEGLVVRVDSPFAGVNITPAQAEFEVINPSTIYFSATADQSDVVGLKQGMSGEIVLDAYPDNDIPGEITMISFIPKTGETGTAYKVKIKMNADNANYPFKYGMTGDISFVTQNKNNVLSIPTSYIKSEKNNKYVLKEEQGKRIKTYVKTGSEIDSETIITTGLKEGDIIYD</sequence>
<evidence type="ECO:0000256" key="2">
    <source>
        <dbReference type="ARBA" id="ARBA00004370"/>
    </source>
</evidence>
<dbReference type="Gene3D" id="2.40.420.20">
    <property type="match status" value="1"/>
</dbReference>
<organism evidence="10 11">
    <name type="scientific">Candidatus Roizmanbacteria bacterium GW2011_GWA2_36_23</name>
    <dbReference type="NCBI Taxonomy" id="1618480"/>
    <lineage>
        <taxon>Bacteria</taxon>
        <taxon>Candidatus Roizmaniibacteriota</taxon>
    </lineage>
</organism>